<evidence type="ECO:0000256" key="2">
    <source>
        <dbReference type="ARBA" id="ARBA00022475"/>
    </source>
</evidence>
<protein>
    <submittedName>
        <fullName evidence="8">Putative permease, DMT superfamily</fullName>
    </submittedName>
</protein>
<evidence type="ECO:0000313" key="8">
    <source>
        <dbReference type="EMBL" id="EIJ41107.1"/>
    </source>
</evidence>
<dbReference type="InterPro" id="IPR051258">
    <property type="entry name" value="Diverse_Substrate_Transporter"/>
</dbReference>
<keyword evidence="3 6" id="KW-0812">Transmembrane</keyword>
<evidence type="ECO:0000256" key="3">
    <source>
        <dbReference type="ARBA" id="ARBA00022692"/>
    </source>
</evidence>
<dbReference type="RefSeq" id="WP_002682725.1">
    <property type="nucleotide sequence ID" value="NZ_JH600070.1"/>
</dbReference>
<organism evidence="8 9">
    <name type="scientific">Beggiatoa alba B18LD</name>
    <dbReference type="NCBI Taxonomy" id="395493"/>
    <lineage>
        <taxon>Bacteria</taxon>
        <taxon>Pseudomonadati</taxon>
        <taxon>Pseudomonadota</taxon>
        <taxon>Gammaproteobacteria</taxon>
        <taxon>Thiotrichales</taxon>
        <taxon>Thiotrichaceae</taxon>
        <taxon>Beggiatoa</taxon>
    </lineage>
</organism>
<accession>I3CBW4</accession>
<dbReference type="InterPro" id="IPR037185">
    <property type="entry name" value="EmrE-like"/>
</dbReference>
<dbReference type="HOGENOM" id="CLU_033863_21_2_6"/>
<comment type="subcellular location">
    <subcellularLocation>
        <location evidence="1">Cell membrane</location>
        <topology evidence="1">Multi-pass membrane protein</topology>
    </subcellularLocation>
</comment>
<proteinExistence type="predicted"/>
<dbReference type="SUPFAM" id="SSF103481">
    <property type="entry name" value="Multidrug resistance efflux transporter EmrE"/>
    <property type="match status" value="2"/>
</dbReference>
<evidence type="ECO:0000256" key="5">
    <source>
        <dbReference type="ARBA" id="ARBA00023136"/>
    </source>
</evidence>
<feature type="transmembrane region" description="Helical" evidence="6">
    <location>
        <begin position="127"/>
        <end position="144"/>
    </location>
</feature>
<evidence type="ECO:0000256" key="4">
    <source>
        <dbReference type="ARBA" id="ARBA00022989"/>
    </source>
</evidence>
<dbReference type="Proteomes" id="UP000005744">
    <property type="component" value="Unassembled WGS sequence"/>
</dbReference>
<dbReference type="eggNOG" id="COG0697">
    <property type="taxonomic scope" value="Bacteria"/>
</dbReference>
<evidence type="ECO:0000256" key="6">
    <source>
        <dbReference type="SAM" id="Phobius"/>
    </source>
</evidence>
<dbReference type="GO" id="GO:0005886">
    <property type="term" value="C:plasma membrane"/>
    <property type="evidence" value="ECO:0007669"/>
    <property type="project" value="UniProtKB-SubCell"/>
</dbReference>
<feature type="transmembrane region" description="Helical" evidence="6">
    <location>
        <begin position="244"/>
        <end position="264"/>
    </location>
</feature>
<dbReference type="Pfam" id="PF00892">
    <property type="entry name" value="EamA"/>
    <property type="match status" value="2"/>
</dbReference>
<keyword evidence="2" id="KW-1003">Cell membrane</keyword>
<feature type="transmembrane region" description="Helical" evidence="6">
    <location>
        <begin position="208"/>
        <end position="232"/>
    </location>
</feature>
<feature type="transmembrane region" description="Helical" evidence="6">
    <location>
        <begin position="35"/>
        <end position="57"/>
    </location>
</feature>
<dbReference type="OrthoDB" id="9804865at2"/>
<dbReference type="PANTHER" id="PTHR42920">
    <property type="entry name" value="OS03G0707200 PROTEIN-RELATED"/>
    <property type="match status" value="1"/>
</dbReference>
<evidence type="ECO:0000259" key="7">
    <source>
        <dbReference type="Pfam" id="PF00892"/>
    </source>
</evidence>
<feature type="transmembrane region" description="Helical" evidence="6">
    <location>
        <begin position="182"/>
        <end position="202"/>
    </location>
</feature>
<dbReference type="STRING" id="395493.BegalDRAFT_0184"/>
<name>I3CBW4_9GAMM</name>
<keyword evidence="9" id="KW-1185">Reference proteome</keyword>
<evidence type="ECO:0000256" key="1">
    <source>
        <dbReference type="ARBA" id="ARBA00004651"/>
    </source>
</evidence>
<feature type="transmembrane region" description="Helical" evidence="6">
    <location>
        <begin position="156"/>
        <end position="175"/>
    </location>
</feature>
<feature type="transmembrane region" description="Helical" evidence="6">
    <location>
        <begin position="270"/>
        <end position="288"/>
    </location>
</feature>
<dbReference type="PANTHER" id="PTHR42920:SF5">
    <property type="entry name" value="EAMA DOMAIN-CONTAINING PROTEIN"/>
    <property type="match status" value="1"/>
</dbReference>
<sequence length="305" mass="33810">MTIKPLHATLLLLLASFIWGTTFVAQRISMGHIGPFMFTAIRFALGGLFLIPFFLVLHRKRQIMPLPDDKRLLVWAGLCLGSLLFSAATIQQISLIYTAAGKAGFITGLYVILVPLLGLLWRQYPDLGTWLGSILAVIGLYLLTVNADFSLAYGDFLLLISTIFWALHVLAIAWFVQRIEPILLAIMQFLVCAFCSFWVALFLETTTIQSIIGAGIPILWGGLLSVGIAYTLQIIGQRYIAPTNAALIMSTETIFAALAGWLILQETFSTQGLIGCCLMFFGIILSQLQITTTRLQQWFFMAKSF</sequence>
<keyword evidence="4 6" id="KW-1133">Transmembrane helix</keyword>
<feature type="transmembrane region" description="Helical" evidence="6">
    <location>
        <begin position="103"/>
        <end position="120"/>
    </location>
</feature>
<reference evidence="8 9" key="1">
    <citation type="submission" date="2011-11" db="EMBL/GenBank/DDBJ databases">
        <title>Improved High-Quality Draft sequence of Beggiatoa alba B18lD.</title>
        <authorList>
            <consortium name="US DOE Joint Genome Institute"/>
            <person name="Lucas S."/>
            <person name="Han J."/>
            <person name="Lapidus A."/>
            <person name="Cheng J.-F."/>
            <person name="Goodwin L."/>
            <person name="Pitluck S."/>
            <person name="Peters L."/>
            <person name="Mikhailova N."/>
            <person name="Held B."/>
            <person name="Detter J.C."/>
            <person name="Han C."/>
            <person name="Tapia R."/>
            <person name="Land M."/>
            <person name="Hauser L."/>
            <person name="Kyrpides N."/>
            <person name="Ivanova N."/>
            <person name="Pagani I."/>
            <person name="Samuel K."/>
            <person name="Teske A."/>
            <person name="Mueller J."/>
            <person name="Woyke T."/>
        </authorList>
    </citation>
    <scope>NUCLEOTIDE SEQUENCE [LARGE SCALE GENOMIC DNA]</scope>
    <source>
        <strain evidence="8 9">B18LD</strain>
    </source>
</reference>
<dbReference type="InterPro" id="IPR000620">
    <property type="entry name" value="EamA_dom"/>
</dbReference>
<gene>
    <name evidence="8" type="ORF">BegalDRAFT_0184</name>
</gene>
<feature type="domain" description="EamA" evidence="7">
    <location>
        <begin position="9"/>
        <end position="144"/>
    </location>
</feature>
<evidence type="ECO:0000313" key="9">
    <source>
        <dbReference type="Proteomes" id="UP000005744"/>
    </source>
</evidence>
<dbReference type="EMBL" id="JH600070">
    <property type="protein sequence ID" value="EIJ41107.1"/>
    <property type="molecule type" value="Genomic_DNA"/>
</dbReference>
<keyword evidence="5 6" id="KW-0472">Membrane</keyword>
<feature type="domain" description="EamA" evidence="7">
    <location>
        <begin position="153"/>
        <end position="285"/>
    </location>
</feature>
<feature type="transmembrane region" description="Helical" evidence="6">
    <location>
        <begin position="72"/>
        <end position="97"/>
    </location>
</feature>
<dbReference type="AlphaFoldDB" id="I3CBW4"/>